<dbReference type="RefSeq" id="WP_111351101.1">
    <property type="nucleotide sequence ID" value="NZ_JAIWKD010000006.1"/>
</dbReference>
<evidence type="ECO:0000313" key="2">
    <source>
        <dbReference type="EMBL" id="RAH98289.1"/>
    </source>
</evidence>
<dbReference type="Gene3D" id="3.30.70.790">
    <property type="entry name" value="UreE, C-terminal domain"/>
    <property type="match status" value="1"/>
</dbReference>
<dbReference type="Proteomes" id="UP000249590">
    <property type="component" value="Unassembled WGS sequence"/>
</dbReference>
<protein>
    <recommendedName>
        <fullName evidence="1">DUF2007 domain-containing protein</fullName>
    </recommendedName>
</protein>
<evidence type="ECO:0000313" key="3">
    <source>
        <dbReference type="Proteomes" id="UP000249590"/>
    </source>
</evidence>
<name>A0A8B2NNP6_9HYPH</name>
<dbReference type="AlphaFoldDB" id="A0A8B2NNP6"/>
<reference evidence="2 3" key="1">
    <citation type="submission" date="2018-05" db="EMBL/GenBank/DDBJ databases">
        <title>Acuticoccus sediminis sp. nov., isolated from deep-sea sediment of Indian Ocean.</title>
        <authorList>
            <person name="Liu X."/>
            <person name="Lai Q."/>
            <person name="Du Y."/>
            <person name="Sun F."/>
            <person name="Zhang X."/>
            <person name="Wang S."/>
            <person name="Shao Z."/>
        </authorList>
    </citation>
    <scope>NUCLEOTIDE SEQUENCE [LARGE SCALE GENOMIC DNA]</scope>
    <source>
        <strain evidence="2 3">PTG4-2</strain>
    </source>
</reference>
<gene>
    <name evidence="2" type="ORF">DLJ53_26640</name>
</gene>
<dbReference type="EMBL" id="QHHQ01000007">
    <property type="protein sequence ID" value="RAH98289.1"/>
    <property type="molecule type" value="Genomic_DNA"/>
</dbReference>
<keyword evidence="3" id="KW-1185">Reference proteome</keyword>
<feature type="domain" description="DUF2007" evidence="1">
    <location>
        <begin position="1"/>
        <end position="66"/>
    </location>
</feature>
<dbReference type="InterPro" id="IPR018551">
    <property type="entry name" value="DUF2007"/>
</dbReference>
<accession>A0A8B2NNP6</accession>
<evidence type="ECO:0000259" key="1">
    <source>
        <dbReference type="Pfam" id="PF09413"/>
    </source>
</evidence>
<dbReference type="OrthoDB" id="5297170at2"/>
<dbReference type="InterPro" id="IPR011322">
    <property type="entry name" value="N-reg_PII-like_a/b"/>
</dbReference>
<comment type="caution">
    <text evidence="2">The sequence shown here is derived from an EMBL/GenBank/DDBJ whole genome shotgun (WGS) entry which is preliminary data.</text>
</comment>
<sequence>MDELLRTNDLVLISFVDALLSDAKIAHLVVDQNMSVLEGSLGVLPRRVLVDRERAEDARRLLNEAGIGTELSDR</sequence>
<organism evidence="2 3">
    <name type="scientific">Acuticoccus sediminis</name>
    <dbReference type="NCBI Taxonomy" id="2184697"/>
    <lineage>
        <taxon>Bacteria</taxon>
        <taxon>Pseudomonadati</taxon>
        <taxon>Pseudomonadota</taxon>
        <taxon>Alphaproteobacteria</taxon>
        <taxon>Hyphomicrobiales</taxon>
        <taxon>Amorphaceae</taxon>
        <taxon>Acuticoccus</taxon>
    </lineage>
</organism>
<proteinExistence type="predicted"/>
<dbReference type="SUPFAM" id="SSF54913">
    <property type="entry name" value="GlnB-like"/>
    <property type="match status" value="1"/>
</dbReference>
<dbReference type="Pfam" id="PF09413">
    <property type="entry name" value="DUF2007"/>
    <property type="match status" value="1"/>
</dbReference>